<name>A0A1G9B7A6_9LACT</name>
<dbReference type="Gene3D" id="3.30.450.20">
    <property type="entry name" value="PAS domain"/>
    <property type="match status" value="2"/>
</dbReference>
<evidence type="ECO:0000259" key="14">
    <source>
        <dbReference type="PROSITE" id="PS50885"/>
    </source>
</evidence>
<dbReference type="InterPro" id="IPR050351">
    <property type="entry name" value="BphY/WalK/GraS-like"/>
</dbReference>
<dbReference type="InterPro" id="IPR036097">
    <property type="entry name" value="HisK_dim/P_sf"/>
</dbReference>
<dbReference type="CDD" id="cd00130">
    <property type="entry name" value="PAS"/>
    <property type="match status" value="1"/>
</dbReference>
<evidence type="ECO:0000256" key="2">
    <source>
        <dbReference type="ARBA" id="ARBA00004370"/>
    </source>
</evidence>
<dbReference type="GO" id="GO:0005886">
    <property type="term" value="C:plasma membrane"/>
    <property type="evidence" value="ECO:0007669"/>
    <property type="project" value="TreeGrafter"/>
</dbReference>
<evidence type="ECO:0000259" key="13">
    <source>
        <dbReference type="PROSITE" id="PS50113"/>
    </source>
</evidence>
<evidence type="ECO:0000259" key="11">
    <source>
        <dbReference type="PROSITE" id="PS50109"/>
    </source>
</evidence>
<gene>
    <name evidence="15" type="ORF">SAMN04488098_102521</name>
</gene>
<dbReference type="InterPro" id="IPR000700">
    <property type="entry name" value="PAS-assoc_C"/>
</dbReference>
<dbReference type="PANTHER" id="PTHR45453">
    <property type="entry name" value="PHOSPHATE REGULON SENSOR PROTEIN PHOR"/>
    <property type="match status" value="1"/>
</dbReference>
<feature type="domain" description="Histidine kinase" evidence="11">
    <location>
        <begin position="390"/>
        <end position="613"/>
    </location>
</feature>
<feature type="domain" description="PAS" evidence="12">
    <location>
        <begin position="268"/>
        <end position="333"/>
    </location>
</feature>
<keyword evidence="10" id="KW-0472">Membrane</keyword>
<dbReference type="SUPFAM" id="SSF55874">
    <property type="entry name" value="ATPase domain of HSP90 chaperone/DNA topoisomerase II/histidine kinase"/>
    <property type="match status" value="1"/>
</dbReference>
<dbReference type="InterPro" id="IPR013767">
    <property type="entry name" value="PAS_fold"/>
</dbReference>
<dbReference type="PRINTS" id="PR00344">
    <property type="entry name" value="BCTRLSENSOR"/>
</dbReference>
<proteinExistence type="predicted"/>
<dbReference type="Gene3D" id="1.10.287.130">
    <property type="match status" value="1"/>
</dbReference>
<dbReference type="PROSITE" id="PS50112">
    <property type="entry name" value="PAS"/>
    <property type="match status" value="1"/>
</dbReference>
<dbReference type="SUPFAM" id="SSF47384">
    <property type="entry name" value="Homodimeric domain of signal transducing histidine kinase"/>
    <property type="match status" value="1"/>
</dbReference>
<dbReference type="AlphaFoldDB" id="A0A1G9B7A6"/>
<dbReference type="PROSITE" id="PS50113">
    <property type="entry name" value="PAC"/>
    <property type="match status" value="1"/>
</dbReference>
<dbReference type="GO" id="GO:0006355">
    <property type="term" value="P:regulation of DNA-templated transcription"/>
    <property type="evidence" value="ECO:0007669"/>
    <property type="project" value="InterPro"/>
</dbReference>
<accession>A0A1G9B7A6</accession>
<keyword evidence="4" id="KW-0597">Phosphoprotein</keyword>
<feature type="domain" description="PAC" evidence="13">
    <location>
        <begin position="332"/>
        <end position="386"/>
    </location>
</feature>
<keyword evidence="5" id="KW-0808">Transferase</keyword>
<dbReference type="GO" id="GO:0004721">
    <property type="term" value="F:phosphoprotein phosphatase activity"/>
    <property type="evidence" value="ECO:0007669"/>
    <property type="project" value="TreeGrafter"/>
</dbReference>
<dbReference type="SMART" id="SM00091">
    <property type="entry name" value="PAS"/>
    <property type="match status" value="1"/>
</dbReference>
<dbReference type="STRING" id="426701.SAMN04488098_102521"/>
<evidence type="ECO:0000256" key="3">
    <source>
        <dbReference type="ARBA" id="ARBA00012438"/>
    </source>
</evidence>
<protein>
    <recommendedName>
        <fullName evidence="3">histidine kinase</fullName>
        <ecNumber evidence="3">2.7.13.3</ecNumber>
    </recommendedName>
</protein>
<comment type="catalytic activity">
    <reaction evidence="1">
        <text>ATP + protein L-histidine = ADP + protein N-phospho-L-histidine.</text>
        <dbReference type="EC" id="2.7.13.3"/>
    </reaction>
</comment>
<dbReference type="PROSITE" id="PS50109">
    <property type="entry name" value="HIS_KIN"/>
    <property type="match status" value="1"/>
</dbReference>
<dbReference type="NCBIfam" id="TIGR00229">
    <property type="entry name" value="sensory_box"/>
    <property type="match status" value="1"/>
</dbReference>
<dbReference type="PANTHER" id="PTHR45453:SF1">
    <property type="entry name" value="PHOSPHATE REGULON SENSOR PROTEIN PHOR"/>
    <property type="match status" value="1"/>
</dbReference>
<dbReference type="EC" id="2.7.13.3" evidence="3"/>
<dbReference type="InterPro" id="IPR003594">
    <property type="entry name" value="HATPase_dom"/>
</dbReference>
<dbReference type="Gene3D" id="3.30.565.10">
    <property type="entry name" value="Histidine kinase-like ATPase, C-terminal domain"/>
    <property type="match status" value="1"/>
</dbReference>
<keyword evidence="7 15" id="KW-0418">Kinase</keyword>
<keyword evidence="6" id="KW-0812">Transmembrane</keyword>
<evidence type="ECO:0000256" key="7">
    <source>
        <dbReference type="ARBA" id="ARBA00022777"/>
    </source>
</evidence>
<dbReference type="Pfam" id="PF00989">
    <property type="entry name" value="PAS"/>
    <property type="match status" value="1"/>
</dbReference>
<dbReference type="InterPro" id="IPR005467">
    <property type="entry name" value="His_kinase_dom"/>
</dbReference>
<keyword evidence="8" id="KW-1133">Transmembrane helix</keyword>
<dbReference type="SMART" id="SM00304">
    <property type="entry name" value="HAMP"/>
    <property type="match status" value="1"/>
</dbReference>
<dbReference type="Pfam" id="PF23846">
    <property type="entry name" value="Cache_WalK"/>
    <property type="match status" value="1"/>
</dbReference>
<comment type="subcellular location">
    <subcellularLocation>
        <location evidence="2">Membrane</location>
    </subcellularLocation>
</comment>
<keyword evidence="16" id="KW-1185">Reference proteome</keyword>
<dbReference type="Gene3D" id="1.10.8.500">
    <property type="entry name" value="HAMP domain in histidine kinase"/>
    <property type="match status" value="1"/>
</dbReference>
<dbReference type="FunFam" id="1.10.287.130:FF:000001">
    <property type="entry name" value="Two-component sensor histidine kinase"/>
    <property type="match status" value="1"/>
</dbReference>
<evidence type="ECO:0000256" key="1">
    <source>
        <dbReference type="ARBA" id="ARBA00000085"/>
    </source>
</evidence>
<evidence type="ECO:0000259" key="12">
    <source>
        <dbReference type="PROSITE" id="PS50112"/>
    </source>
</evidence>
<keyword evidence="9" id="KW-0902">Two-component regulatory system</keyword>
<dbReference type="SMART" id="SM00388">
    <property type="entry name" value="HisKA"/>
    <property type="match status" value="1"/>
</dbReference>
<evidence type="ECO:0000313" key="15">
    <source>
        <dbReference type="EMBL" id="SDK35411.1"/>
    </source>
</evidence>
<dbReference type="InterPro" id="IPR057640">
    <property type="entry name" value="Cache_WalK"/>
</dbReference>
<dbReference type="SUPFAM" id="SSF55785">
    <property type="entry name" value="PYP-like sensor domain (PAS domain)"/>
    <property type="match status" value="1"/>
</dbReference>
<dbReference type="InterPro" id="IPR004358">
    <property type="entry name" value="Sig_transdc_His_kin-like_C"/>
</dbReference>
<dbReference type="FunFam" id="3.30.565.10:FF:000006">
    <property type="entry name" value="Sensor histidine kinase WalK"/>
    <property type="match status" value="1"/>
</dbReference>
<dbReference type="CDD" id="cd06225">
    <property type="entry name" value="HAMP"/>
    <property type="match status" value="1"/>
</dbReference>
<dbReference type="GO" id="GO:0016036">
    <property type="term" value="P:cellular response to phosphate starvation"/>
    <property type="evidence" value="ECO:0007669"/>
    <property type="project" value="TreeGrafter"/>
</dbReference>
<dbReference type="PROSITE" id="PS50885">
    <property type="entry name" value="HAMP"/>
    <property type="match status" value="1"/>
</dbReference>
<evidence type="ECO:0000256" key="5">
    <source>
        <dbReference type="ARBA" id="ARBA00022679"/>
    </source>
</evidence>
<evidence type="ECO:0000256" key="10">
    <source>
        <dbReference type="ARBA" id="ARBA00023136"/>
    </source>
</evidence>
<evidence type="ECO:0000256" key="8">
    <source>
        <dbReference type="ARBA" id="ARBA00022989"/>
    </source>
</evidence>
<dbReference type="Pfam" id="PF02518">
    <property type="entry name" value="HATPase_c"/>
    <property type="match status" value="1"/>
</dbReference>
<evidence type="ECO:0000256" key="9">
    <source>
        <dbReference type="ARBA" id="ARBA00023012"/>
    </source>
</evidence>
<dbReference type="CDD" id="cd00082">
    <property type="entry name" value="HisKA"/>
    <property type="match status" value="1"/>
</dbReference>
<feature type="domain" description="HAMP" evidence="14">
    <location>
        <begin position="211"/>
        <end position="263"/>
    </location>
</feature>
<dbReference type="SMART" id="SM00387">
    <property type="entry name" value="HATPase_c"/>
    <property type="match status" value="1"/>
</dbReference>
<dbReference type="CDD" id="cd00075">
    <property type="entry name" value="HATPase"/>
    <property type="match status" value="1"/>
</dbReference>
<dbReference type="Pfam" id="PF00512">
    <property type="entry name" value="HisKA"/>
    <property type="match status" value="1"/>
</dbReference>
<dbReference type="InterPro" id="IPR049814">
    <property type="entry name" value="Resp_reg_WalK"/>
</dbReference>
<dbReference type="NCBIfam" id="NF033092">
    <property type="entry name" value="HK_WalK"/>
    <property type="match status" value="1"/>
</dbReference>
<evidence type="ECO:0000256" key="4">
    <source>
        <dbReference type="ARBA" id="ARBA00022553"/>
    </source>
</evidence>
<evidence type="ECO:0000256" key="6">
    <source>
        <dbReference type="ARBA" id="ARBA00022692"/>
    </source>
</evidence>
<dbReference type="InterPro" id="IPR003660">
    <property type="entry name" value="HAMP_dom"/>
</dbReference>
<sequence>MKKKIRFYQSINTKIVFVIVLLLVFALQLIGANFITQIERQLVANFQEDRQVQMSFLESAILPLLELEANNTEDNEVDPVQEINSLLTDFSGSGITDLQVVNDDLVVVGTSDSTQQNIIGQLSDDVDLRQALFTESTVPRQVIDPVTNNRRWKVVEPVFSDADDGQFLGAILMESNIESVYAQISQITWIFLQSSAVAIILSLVLANMVSRALTKPIKEMQIQTRQIADGDYSGTLKVYGEDELGQLAGLINDLSDDVAEAQESIDAERRRLNSVLTHMTDGVIATDRRGKIIIINDMAQTMLERTDEEAIGENLLSVLNVEEEITLRTILEKQDDVLVNASEGGVATLLRASFSLIQRESGFISGIVCVLHDVTEQERIDEERKQFVSNVSHELRTPLTSMRSYIEALADGAWEDPELAPRFLEVTQNETDRMIRMIQDLLHLSRIDSGKSSLELEIVDITEMLDHVLNRFDMLIHSAEYETRNYRIHKELLREAIFVEVDPDRMIQVLDNIMNNAIKYSPDGGTITGRMQKTDDAVIISISDEGMGIPKADLNKIFTRFYRVDRARSRAMGGSGLGLAISKEVVEQHGGRIWAESKEGKGTTFYLSLPYVPFEEEDEWV</sequence>
<dbReference type="OrthoDB" id="9813151at2"/>
<dbReference type="GO" id="GO:0000155">
    <property type="term" value="F:phosphorelay sensor kinase activity"/>
    <property type="evidence" value="ECO:0007669"/>
    <property type="project" value="InterPro"/>
</dbReference>
<dbReference type="EMBL" id="FNFK01000025">
    <property type="protein sequence ID" value="SDK35411.1"/>
    <property type="molecule type" value="Genomic_DNA"/>
</dbReference>
<dbReference type="InterPro" id="IPR003661">
    <property type="entry name" value="HisK_dim/P_dom"/>
</dbReference>
<dbReference type="SUPFAM" id="SSF158472">
    <property type="entry name" value="HAMP domain-like"/>
    <property type="match status" value="1"/>
</dbReference>
<evidence type="ECO:0000313" key="16">
    <source>
        <dbReference type="Proteomes" id="UP000199433"/>
    </source>
</evidence>
<dbReference type="RefSeq" id="WP_091267091.1">
    <property type="nucleotide sequence ID" value="NZ_FNFK01000025.1"/>
</dbReference>
<dbReference type="InterPro" id="IPR035965">
    <property type="entry name" value="PAS-like_dom_sf"/>
</dbReference>
<dbReference type="InterPro" id="IPR036890">
    <property type="entry name" value="HATPase_C_sf"/>
</dbReference>
<reference evidence="16" key="1">
    <citation type="submission" date="2016-10" db="EMBL/GenBank/DDBJ databases">
        <authorList>
            <person name="Varghese N."/>
            <person name="Submissions S."/>
        </authorList>
    </citation>
    <scope>NUCLEOTIDE SEQUENCE [LARGE SCALE GENOMIC DNA]</scope>
    <source>
        <strain evidence="16">DSM 19181</strain>
    </source>
</reference>
<dbReference type="Pfam" id="PF00672">
    <property type="entry name" value="HAMP"/>
    <property type="match status" value="1"/>
</dbReference>
<organism evidence="15 16">
    <name type="scientific">Alkalibacterium thalassium</name>
    <dbReference type="NCBI Taxonomy" id="426701"/>
    <lineage>
        <taxon>Bacteria</taxon>
        <taxon>Bacillati</taxon>
        <taxon>Bacillota</taxon>
        <taxon>Bacilli</taxon>
        <taxon>Lactobacillales</taxon>
        <taxon>Carnobacteriaceae</taxon>
        <taxon>Alkalibacterium</taxon>
    </lineage>
</organism>
<dbReference type="Proteomes" id="UP000199433">
    <property type="component" value="Unassembled WGS sequence"/>
</dbReference>
<dbReference type="InterPro" id="IPR000014">
    <property type="entry name" value="PAS"/>
</dbReference>